<dbReference type="Pfam" id="PF01476">
    <property type="entry name" value="LysM"/>
    <property type="match status" value="1"/>
</dbReference>
<dbReference type="PANTHER" id="PTHR34700">
    <property type="entry name" value="POTASSIUM BINDING PROTEIN KBP"/>
    <property type="match status" value="1"/>
</dbReference>
<protein>
    <submittedName>
        <fullName evidence="3">LysM peptidoglycan-binding domain-containing protein</fullName>
    </submittedName>
</protein>
<name>A0A5B8XQV9_9DELT</name>
<gene>
    <name evidence="3" type="ORF">FRD01_02230</name>
</gene>
<dbReference type="Gene3D" id="3.10.350.10">
    <property type="entry name" value="LysM domain"/>
    <property type="match status" value="1"/>
</dbReference>
<dbReference type="InterPro" id="IPR036779">
    <property type="entry name" value="LysM_dom_sf"/>
</dbReference>
<dbReference type="OrthoDB" id="9765158at2"/>
<feature type="signal peptide" evidence="1">
    <location>
        <begin position="1"/>
        <end position="25"/>
    </location>
</feature>
<feature type="chain" id="PRO_5022789696" evidence="1">
    <location>
        <begin position="26"/>
        <end position="355"/>
    </location>
</feature>
<dbReference type="InterPro" id="IPR052196">
    <property type="entry name" value="Bact_Kbp"/>
</dbReference>
<dbReference type="KEGG" id="bbae:FRD01_02230"/>
<evidence type="ECO:0000256" key="1">
    <source>
        <dbReference type="SAM" id="SignalP"/>
    </source>
</evidence>
<reference evidence="3 4" key="1">
    <citation type="submission" date="2019-08" db="EMBL/GenBank/DDBJ databases">
        <authorList>
            <person name="Liang Q."/>
        </authorList>
    </citation>
    <scope>NUCLEOTIDE SEQUENCE [LARGE SCALE GENOMIC DNA]</scope>
    <source>
        <strain evidence="3 4">V1718</strain>
    </source>
</reference>
<keyword evidence="1" id="KW-0732">Signal</keyword>
<dbReference type="PANTHER" id="PTHR34700:SF4">
    <property type="entry name" value="PHAGE-LIKE ELEMENT PBSX PROTEIN XKDP"/>
    <property type="match status" value="1"/>
</dbReference>
<dbReference type="RefSeq" id="WP_146957241.1">
    <property type="nucleotide sequence ID" value="NZ_CP042467.1"/>
</dbReference>
<proteinExistence type="predicted"/>
<evidence type="ECO:0000259" key="2">
    <source>
        <dbReference type="PROSITE" id="PS51782"/>
    </source>
</evidence>
<organism evidence="3 4">
    <name type="scientific">Microvenator marinus</name>
    <dbReference type="NCBI Taxonomy" id="2600177"/>
    <lineage>
        <taxon>Bacteria</taxon>
        <taxon>Deltaproteobacteria</taxon>
        <taxon>Bradymonadales</taxon>
        <taxon>Microvenatoraceae</taxon>
        <taxon>Microvenator</taxon>
    </lineage>
</organism>
<sequence>MLKRRFITSAATLALTGIFAADASAQTVHYSGRTPDYHVVRSGDTLWDLSGSYYGDQYNWPRLWSYNAHVTNPHWIYPGDIVYLKTPSTGGDTGSGDPQVLAQTQQDGQMVLPVAGFVSADRIEYAGRIIASPKEANMLSPLDKVWVGFGEESYTEEEREDMDEEDRRKMAAAQPNVGELYAVVREVGEVKTDEDDDEAVAGYKYLVLGTLRIDEVSDKYHDTAVVMQTWREIERGDYLIPYERQVKNVQPTASDRDGVAKIVDSVDALFDFGEHHYVWVNKGADDGIRTGNRMFVYQRFEGLDSPGEEADSKIPWQRVGQLMVLDVRKNYSLAVITDSSREINIGDRLEMYQGF</sequence>
<dbReference type="CDD" id="cd00118">
    <property type="entry name" value="LysM"/>
    <property type="match status" value="1"/>
</dbReference>
<dbReference type="PROSITE" id="PS51782">
    <property type="entry name" value="LYSM"/>
    <property type="match status" value="1"/>
</dbReference>
<accession>A0A5B8XQV9</accession>
<dbReference type="InterPro" id="IPR018392">
    <property type="entry name" value="LysM"/>
</dbReference>
<dbReference type="Proteomes" id="UP000321595">
    <property type="component" value="Chromosome"/>
</dbReference>
<dbReference type="SMART" id="SM00257">
    <property type="entry name" value="LysM"/>
    <property type="match status" value="1"/>
</dbReference>
<evidence type="ECO:0000313" key="3">
    <source>
        <dbReference type="EMBL" id="QED26096.1"/>
    </source>
</evidence>
<dbReference type="AlphaFoldDB" id="A0A5B8XQV9"/>
<evidence type="ECO:0000313" key="4">
    <source>
        <dbReference type="Proteomes" id="UP000321595"/>
    </source>
</evidence>
<keyword evidence="4" id="KW-1185">Reference proteome</keyword>
<dbReference type="SUPFAM" id="SSF54106">
    <property type="entry name" value="LysM domain"/>
    <property type="match status" value="1"/>
</dbReference>
<dbReference type="EMBL" id="CP042467">
    <property type="protein sequence ID" value="QED26096.1"/>
    <property type="molecule type" value="Genomic_DNA"/>
</dbReference>
<feature type="domain" description="LysM" evidence="2">
    <location>
        <begin position="36"/>
        <end position="84"/>
    </location>
</feature>